<dbReference type="OrthoDB" id="9805416at2"/>
<dbReference type="SUPFAM" id="SSF52283">
    <property type="entry name" value="Formate/glycerate dehydrogenase catalytic domain-like"/>
    <property type="match status" value="1"/>
</dbReference>
<proteinExistence type="inferred from homology"/>
<reference evidence="7 8" key="1">
    <citation type="submission" date="2014-02" db="EMBL/GenBank/DDBJ databases">
        <title>Draft genome sequence of Lysinibacillus odysseyi NBRC 100172.</title>
        <authorList>
            <person name="Zhang F."/>
            <person name="Wang G."/>
            <person name="Zhang L."/>
        </authorList>
    </citation>
    <scope>NUCLEOTIDE SEQUENCE [LARGE SCALE GENOMIC DNA]</scope>
    <source>
        <strain evidence="7 8">NBRC 100172</strain>
    </source>
</reference>
<dbReference type="InterPro" id="IPR006139">
    <property type="entry name" value="D-isomer_2_OHA_DH_cat_dom"/>
</dbReference>
<dbReference type="Gene3D" id="3.40.50.720">
    <property type="entry name" value="NAD(P)-binding Rossmann-like Domain"/>
    <property type="match status" value="2"/>
</dbReference>
<dbReference type="FunFam" id="3.40.50.720:FF:000462">
    <property type="entry name" value="Glyoxylate reductase (NADP+)"/>
    <property type="match status" value="1"/>
</dbReference>
<name>A0A0A3ID81_9BACI</name>
<gene>
    <name evidence="7" type="ORF">CD32_17945</name>
</gene>
<evidence type="ECO:0000256" key="1">
    <source>
        <dbReference type="ARBA" id="ARBA00005854"/>
    </source>
</evidence>
<sequence length="320" mass="35529">MKPLLYVTRRLPEETIDMLSAHFEVSGWESEETPVPREILEREIEKVDALYCLITDTIDAALLEKAKNLKVISTLSVGFNHIDIEAAKAQNIAVTNTPGILTDTTADLTFALLMATARRIPEASEHLRNNEWRSWSLFSLTGRDIHHATIGIIGFGAIGQAVAKRAKGFDMNVLYYNRSRKYEAEEMLGASYQELDELLKKSDFVCILTPYSAETKDLITARELKLMKKTAVLINTARGGIVNEDDLYDALVHGDIYAAGLDVFAEEPIAPDHKLLTLPNLVALPHIGSSTIDTRLGMCRLAAQNLIDFMQGKRSNIVNG</sequence>
<evidence type="ECO:0000256" key="2">
    <source>
        <dbReference type="ARBA" id="ARBA00023002"/>
    </source>
</evidence>
<dbReference type="CDD" id="cd05301">
    <property type="entry name" value="GDH"/>
    <property type="match status" value="1"/>
</dbReference>
<feature type="domain" description="D-isomer specific 2-hydroxyacid dehydrogenase NAD-binding" evidence="6">
    <location>
        <begin position="110"/>
        <end position="288"/>
    </location>
</feature>
<comment type="caution">
    <text evidence="7">The sequence shown here is derived from an EMBL/GenBank/DDBJ whole genome shotgun (WGS) entry which is preliminary data.</text>
</comment>
<evidence type="ECO:0000256" key="3">
    <source>
        <dbReference type="ARBA" id="ARBA00023027"/>
    </source>
</evidence>
<evidence type="ECO:0000313" key="8">
    <source>
        <dbReference type="Proteomes" id="UP000030437"/>
    </source>
</evidence>
<dbReference type="GO" id="GO:0051287">
    <property type="term" value="F:NAD binding"/>
    <property type="evidence" value="ECO:0007669"/>
    <property type="project" value="InterPro"/>
</dbReference>
<dbReference type="GO" id="GO:0016618">
    <property type="term" value="F:hydroxypyruvate reductase [NAD(P)H] activity"/>
    <property type="evidence" value="ECO:0007669"/>
    <property type="project" value="TreeGrafter"/>
</dbReference>
<evidence type="ECO:0000259" key="5">
    <source>
        <dbReference type="Pfam" id="PF00389"/>
    </source>
</evidence>
<dbReference type="Proteomes" id="UP000030437">
    <property type="component" value="Unassembled WGS sequence"/>
</dbReference>
<evidence type="ECO:0000256" key="4">
    <source>
        <dbReference type="RuleBase" id="RU003719"/>
    </source>
</evidence>
<protein>
    <submittedName>
        <fullName evidence="7">Glyoxylate reductase</fullName>
    </submittedName>
</protein>
<dbReference type="STRING" id="1220589.CD32_17945"/>
<dbReference type="PANTHER" id="PTHR10996:SF178">
    <property type="entry name" value="2-HYDROXYACID DEHYDROGENASE YGL185C-RELATED"/>
    <property type="match status" value="1"/>
</dbReference>
<comment type="similarity">
    <text evidence="1 4">Belongs to the D-isomer specific 2-hydroxyacid dehydrogenase family.</text>
</comment>
<keyword evidence="3" id="KW-0520">NAD</keyword>
<dbReference type="PANTHER" id="PTHR10996">
    <property type="entry name" value="2-HYDROXYACID DEHYDROGENASE-RELATED"/>
    <property type="match status" value="1"/>
</dbReference>
<dbReference type="GO" id="GO:0005829">
    <property type="term" value="C:cytosol"/>
    <property type="evidence" value="ECO:0007669"/>
    <property type="project" value="TreeGrafter"/>
</dbReference>
<organism evidence="7 8">
    <name type="scientific">Lysinibacillus odysseyi 34hs-1 = NBRC 100172</name>
    <dbReference type="NCBI Taxonomy" id="1220589"/>
    <lineage>
        <taxon>Bacteria</taxon>
        <taxon>Bacillati</taxon>
        <taxon>Bacillota</taxon>
        <taxon>Bacilli</taxon>
        <taxon>Bacillales</taxon>
        <taxon>Bacillaceae</taxon>
        <taxon>Lysinibacillus</taxon>
    </lineage>
</organism>
<dbReference type="PROSITE" id="PS00671">
    <property type="entry name" value="D_2_HYDROXYACID_DH_3"/>
    <property type="match status" value="1"/>
</dbReference>
<dbReference type="InterPro" id="IPR036291">
    <property type="entry name" value="NAD(P)-bd_dom_sf"/>
</dbReference>
<dbReference type="SUPFAM" id="SSF51735">
    <property type="entry name" value="NAD(P)-binding Rossmann-fold domains"/>
    <property type="match status" value="1"/>
</dbReference>
<dbReference type="InterPro" id="IPR006140">
    <property type="entry name" value="D-isomer_DH_NAD-bd"/>
</dbReference>
<keyword evidence="8" id="KW-1185">Reference proteome</keyword>
<dbReference type="InterPro" id="IPR029753">
    <property type="entry name" value="D-isomer_DH_CS"/>
</dbReference>
<dbReference type="Pfam" id="PF02826">
    <property type="entry name" value="2-Hacid_dh_C"/>
    <property type="match status" value="1"/>
</dbReference>
<dbReference type="InterPro" id="IPR050223">
    <property type="entry name" value="D-isomer_2-hydroxyacid_DH"/>
</dbReference>
<dbReference type="Pfam" id="PF00389">
    <property type="entry name" value="2-Hacid_dh"/>
    <property type="match status" value="1"/>
</dbReference>
<evidence type="ECO:0000313" key="7">
    <source>
        <dbReference type="EMBL" id="KGR82736.1"/>
    </source>
</evidence>
<dbReference type="RefSeq" id="WP_036157184.1">
    <property type="nucleotide sequence ID" value="NZ_AVCX01000002.1"/>
</dbReference>
<accession>A0A0A3ID81</accession>
<dbReference type="InterPro" id="IPR029752">
    <property type="entry name" value="D-isomer_DH_CS1"/>
</dbReference>
<dbReference type="PROSITE" id="PS00065">
    <property type="entry name" value="D_2_HYDROXYACID_DH_1"/>
    <property type="match status" value="1"/>
</dbReference>
<keyword evidence="2 4" id="KW-0560">Oxidoreductase</keyword>
<evidence type="ECO:0000259" key="6">
    <source>
        <dbReference type="Pfam" id="PF02826"/>
    </source>
</evidence>
<feature type="domain" description="D-isomer specific 2-hydroxyacid dehydrogenase catalytic" evidence="5">
    <location>
        <begin position="7"/>
        <end position="316"/>
    </location>
</feature>
<dbReference type="eggNOG" id="COG1052">
    <property type="taxonomic scope" value="Bacteria"/>
</dbReference>
<dbReference type="AlphaFoldDB" id="A0A0A3ID81"/>
<dbReference type="EMBL" id="JPVP01000059">
    <property type="protein sequence ID" value="KGR82736.1"/>
    <property type="molecule type" value="Genomic_DNA"/>
</dbReference>
<dbReference type="GO" id="GO:0030267">
    <property type="term" value="F:glyoxylate reductase (NADPH) activity"/>
    <property type="evidence" value="ECO:0007669"/>
    <property type="project" value="TreeGrafter"/>
</dbReference>